<reference evidence="7" key="1">
    <citation type="journal article" date="2014" name="Genome Announc.">
        <title>Complete Genome Sequence of the Highly Transformable Pseudomonas stutzeri Strain 28a24.</title>
        <authorList>
            <person name="Smith B.A."/>
            <person name="Dougherty K.M."/>
            <person name="Baltrus D.A."/>
        </authorList>
    </citation>
    <scope>NUCLEOTIDE SEQUENCE [LARGE SCALE GENOMIC DNA]</scope>
    <source>
        <strain evidence="7">28a24</strain>
    </source>
</reference>
<dbReference type="PANTHER" id="PTHR33337:SF40">
    <property type="entry name" value="CENP-V_GFA DOMAIN-CONTAINING PROTEIN-RELATED"/>
    <property type="match status" value="1"/>
</dbReference>
<reference evidence="6 7" key="2">
    <citation type="submission" date="2014-03" db="EMBL/GenBank/DDBJ databases">
        <authorList>
            <person name="Baltrus D."/>
            <person name="Dougherty K."/>
        </authorList>
    </citation>
    <scope>NUCLEOTIDE SEQUENCE</scope>
    <source>
        <strain evidence="6 7">28a24</strain>
    </source>
</reference>
<feature type="domain" description="CENP-V/GFA" evidence="5">
    <location>
        <begin position="4"/>
        <end position="126"/>
    </location>
</feature>
<dbReference type="SUPFAM" id="SSF51316">
    <property type="entry name" value="Mss4-like"/>
    <property type="match status" value="1"/>
</dbReference>
<dbReference type="GO" id="GO:0046872">
    <property type="term" value="F:metal ion binding"/>
    <property type="evidence" value="ECO:0007669"/>
    <property type="project" value="UniProtKB-KW"/>
</dbReference>
<evidence type="ECO:0000313" key="6">
    <source>
        <dbReference type="EMBL" id="AHL76815.1"/>
    </source>
</evidence>
<evidence type="ECO:0000256" key="1">
    <source>
        <dbReference type="ARBA" id="ARBA00005495"/>
    </source>
</evidence>
<keyword evidence="2" id="KW-0479">Metal-binding</keyword>
<evidence type="ECO:0000256" key="2">
    <source>
        <dbReference type="ARBA" id="ARBA00022723"/>
    </source>
</evidence>
<protein>
    <submittedName>
        <fullName evidence="6">Ribulose-phosphate 3-epimerase</fullName>
    </submittedName>
</protein>
<evidence type="ECO:0000256" key="4">
    <source>
        <dbReference type="ARBA" id="ARBA00023239"/>
    </source>
</evidence>
<evidence type="ECO:0000256" key="3">
    <source>
        <dbReference type="ARBA" id="ARBA00022833"/>
    </source>
</evidence>
<keyword evidence="3" id="KW-0862">Zinc</keyword>
<dbReference type="Gene3D" id="3.90.1590.10">
    <property type="entry name" value="glutathione-dependent formaldehyde- activating enzyme (gfa)"/>
    <property type="match status" value="1"/>
</dbReference>
<evidence type="ECO:0000313" key="7">
    <source>
        <dbReference type="Proteomes" id="UP000019522"/>
    </source>
</evidence>
<proteinExistence type="inferred from homology"/>
<name>W8R1N0_STUST</name>
<comment type="similarity">
    <text evidence="1">Belongs to the Gfa family.</text>
</comment>
<dbReference type="KEGG" id="pstt:CH92_17655"/>
<sequence length="132" mass="14517">MTMHKGSCLCGAVSFELKTEPRAPTHCHCRMCQKQHGAAFASYASILKSDLTYLSGEDLLASYNSSASIMRRFCSRCGSNIEWSGSERYPDWVSITLASLDTPFKPERAEDVHLESAACWLAGPYQGAATTR</sequence>
<dbReference type="PANTHER" id="PTHR33337">
    <property type="entry name" value="GFA DOMAIN-CONTAINING PROTEIN"/>
    <property type="match status" value="1"/>
</dbReference>
<dbReference type="GO" id="GO:0016846">
    <property type="term" value="F:carbon-sulfur lyase activity"/>
    <property type="evidence" value="ECO:0007669"/>
    <property type="project" value="InterPro"/>
</dbReference>
<dbReference type="InterPro" id="IPR006913">
    <property type="entry name" value="CENP-V/GFA"/>
</dbReference>
<evidence type="ECO:0000259" key="5">
    <source>
        <dbReference type="PROSITE" id="PS51891"/>
    </source>
</evidence>
<dbReference type="InterPro" id="IPR011057">
    <property type="entry name" value="Mss4-like_sf"/>
</dbReference>
<keyword evidence="4" id="KW-0456">Lyase</keyword>
<dbReference type="OrthoDB" id="7765631at2"/>
<dbReference type="Pfam" id="PF04828">
    <property type="entry name" value="GFA"/>
    <property type="match status" value="1"/>
</dbReference>
<dbReference type="EMBL" id="CP007441">
    <property type="protein sequence ID" value="AHL76815.1"/>
    <property type="molecule type" value="Genomic_DNA"/>
</dbReference>
<organism evidence="6 7">
    <name type="scientific">Stutzerimonas stutzeri</name>
    <name type="common">Pseudomonas stutzeri</name>
    <dbReference type="NCBI Taxonomy" id="316"/>
    <lineage>
        <taxon>Bacteria</taxon>
        <taxon>Pseudomonadati</taxon>
        <taxon>Pseudomonadota</taxon>
        <taxon>Gammaproteobacteria</taxon>
        <taxon>Pseudomonadales</taxon>
        <taxon>Pseudomonadaceae</taxon>
        <taxon>Stutzerimonas</taxon>
    </lineage>
</organism>
<dbReference type="PROSITE" id="PS51891">
    <property type="entry name" value="CENP_V_GFA"/>
    <property type="match status" value="1"/>
</dbReference>
<dbReference type="Proteomes" id="UP000019522">
    <property type="component" value="Chromosome"/>
</dbReference>
<dbReference type="AlphaFoldDB" id="W8R1N0"/>
<accession>W8R1N0</accession>
<gene>
    <name evidence="6" type="ORF">CH92_17655</name>
</gene>